<gene>
    <name evidence="10" type="ORF">COCMIDRAFT_5132</name>
</gene>
<feature type="domain" description="U4/U6.U5 small nuclear ribonucleoprotein 27kDa protein" evidence="9">
    <location>
        <begin position="154"/>
        <end position="209"/>
    </location>
</feature>
<evidence type="ECO:0000256" key="4">
    <source>
        <dbReference type="ARBA" id="ARBA00011825"/>
    </source>
</evidence>
<keyword evidence="11" id="KW-1185">Reference proteome</keyword>
<dbReference type="RefSeq" id="XP_007687754.1">
    <property type="nucleotide sequence ID" value="XM_007689564.1"/>
</dbReference>
<dbReference type="STRING" id="930090.W6Z6V2"/>
<evidence type="ECO:0000256" key="2">
    <source>
        <dbReference type="ARBA" id="ARBA00004123"/>
    </source>
</evidence>
<sequence>MSDNERPRDRFRERDSRREPREGRERGSTPTERRNRSRSPRDRGSRRDTRYRSRSPYRKDERDGAGRGGDRVRSGAGHDRGRGRDDRRGGRDDRSSFRDRSPQPPKGPRGSARGPFGGSAKPPTGPRSSADAVKEETPDVEMKDERQKPDDMDDDEWEMLKVMGFGGFKSTKNTKVPGNDKNYGVRKDKQLQARQYMNRQGGFNRPLSPSRS</sequence>
<dbReference type="HOGENOM" id="CLU_075596_3_0_1"/>
<dbReference type="GO" id="GO:0071011">
    <property type="term" value="C:precatalytic spliceosome"/>
    <property type="evidence" value="ECO:0007669"/>
    <property type="project" value="TreeGrafter"/>
</dbReference>
<keyword evidence="5" id="KW-0507">mRNA processing</keyword>
<evidence type="ECO:0000256" key="7">
    <source>
        <dbReference type="ARBA" id="ARBA00023242"/>
    </source>
</evidence>
<dbReference type="InterPro" id="IPR013957">
    <property type="entry name" value="SNRNP27"/>
</dbReference>
<accession>W6Z6V2</accession>
<dbReference type="GeneID" id="19124504"/>
<evidence type="ECO:0000256" key="5">
    <source>
        <dbReference type="ARBA" id="ARBA00022664"/>
    </source>
</evidence>
<feature type="compositionally biased region" description="Basic and acidic residues" evidence="8">
    <location>
        <begin position="132"/>
        <end position="150"/>
    </location>
</feature>
<organism evidence="10 11">
    <name type="scientific">Bipolaris oryzae ATCC 44560</name>
    <dbReference type="NCBI Taxonomy" id="930090"/>
    <lineage>
        <taxon>Eukaryota</taxon>
        <taxon>Fungi</taxon>
        <taxon>Dikarya</taxon>
        <taxon>Ascomycota</taxon>
        <taxon>Pezizomycotina</taxon>
        <taxon>Dothideomycetes</taxon>
        <taxon>Pleosporomycetidae</taxon>
        <taxon>Pleosporales</taxon>
        <taxon>Pleosporineae</taxon>
        <taxon>Pleosporaceae</taxon>
        <taxon>Bipolaris</taxon>
    </lineage>
</organism>
<keyword evidence="6" id="KW-0508">mRNA splicing</keyword>
<evidence type="ECO:0000256" key="3">
    <source>
        <dbReference type="ARBA" id="ARBA00008218"/>
    </source>
</evidence>
<dbReference type="GO" id="GO:0008380">
    <property type="term" value="P:RNA splicing"/>
    <property type="evidence" value="ECO:0007669"/>
    <property type="project" value="UniProtKB-KW"/>
</dbReference>
<comment type="similarity">
    <text evidence="3">Belongs to the SNUT3 family.</text>
</comment>
<evidence type="ECO:0000256" key="8">
    <source>
        <dbReference type="SAM" id="MobiDB-lite"/>
    </source>
</evidence>
<feature type="region of interest" description="Disordered" evidence="8">
    <location>
        <begin position="1"/>
        <end position="155"/>
    </location>
</feature>
<dbReference type="Pfam" id="PF08648">
    <property type="entry name" value="SNRNP27"/>
    <property type="match status" value="1"/>
</dbReference>
<evidence type="ECO:0000313" key="11">
    <source>
        <dbReference type="Proteomes" id="UP000054032"/>
    </source>
</evidence>
<dbReference type="eggNOG" id="KOG3263">
    <property type="taxonomic scope" value="Eukaryota"/>
</dbReference>
<dbReference type="PANTHER" id="PTHR31077:SF1">
    <property type="entry name" value="U4_U6.U5 SMALL NUCLEAR RIBONUCLEOPROTEIN 27 KDA PROTEIN"/>
    <property type="match status" value="1"/>
</dbReference>
<keyword evidence="7" id="KW-0539">Nucleus</keyword>
<evidence type="ECO:0000256" key="1">
    <source>
        <dbReference type="ARBA" id="ARBA00003632"/>
    </source>
</evidence>
<comment type="function">
    <text evidence="1">May play a role in mRNA splicing.</text>
</comment>
<name>W6Z6V2_COCMI</name>
<dbReference type="PANTHER" id="PTHR31077">
    <property type="entry name" value="U4/U6.U5 SMALL NUCLEAR RIBONUCLEOPROTEIN 27 KDA PROTEIN"/>
    <property type="match status" value="1"/>
</dbReference>
<dbReference type="EMBL" id="KI963979">
    <property type="protein sequence ID" value="EUC45705.1"/>
    <property type="molecule type" value="Genomic_DNA"/>
</dbReference>
<dbReference type="KEGG" id="bor:COCMIDRAFT_5132"/>
<comment type="subunit">
    <text evidence="4">Part of a tri-snRNP complex.</text>
</comment>
<reference evidence="10 11" key="1">
    <citation type="journal article" date="2013" name="PLoS Genet.">
        <title>Comparative genome structure, secondary metabolite, and effector coding capacity across Cochliobolus pathogens.</title>
        <authorList>
            <person name="Condon B.J."/>
            <person name="Leng Y."/>
            <person name="Wu D."/>
            <person name="Bushley K.E."/>
            <person name="Ohm R.A."/>
            <person name="Otillar R."/>
            <person name="Martin J."/>
            <person name="Schackwitz W."/>
            <person name="Grimwood J."/>
            <person name="MohdZainudin N."/>
            <person name="Xue C."/>
            <person name="Wang R."/>
            <person name="Manning V.A."/>
            <person name="Dhillon B."/>
            <person name="Tu Z.J."/>
            <person name="Steffenson B.J."/>
            <person name="Salamov A."/>
            <person name="Sun H."/>
            <person name="Lowry S."/>
            <person name="LaButti K."/>
            <person name="Han J."/>
            <person name="Copeland A."/>
            <person name="Lindquist E."/>
            <person name="Barry K."/>
            <person name="Schmutz J."/>
            <person name="Baker S.E."/>
            <person name="Ciuffetti L.M."/>
            <person name="Grigoriev I.V."/>
            <person name="Zhong S."/>
            <person name="Turgeon B.G."/>
        </authorList>
    </citation>
    <scope>NUCLEOTIDE SEQUENCE [LARGE SCALE GENOMIC DNA]</scope>
    <source>
        <strain evidence="10 11">ATCC 44560</strain>
    </source>
</reference>
<comment type="subcellular location">
    <subcellularLocation>
        <location evidence="2">Nucleus</location>
    </subcellularLocation>
</comment>
<dbReference type="OrthoDB" id="21368at2759"/>
<dbReference type="GO" id="GO:0006397">
    <property type="term" value="P:mRNA processing"/>
    <property type="evidence" value="ECO:0007669"/>
    <property type="project" value="UniProtKB-KW"/>
</dbReference>
<dbReference type="AlphaFoldDB" id="W6Z6V2"/>
<protein>
    <recommendedName>
        <fullName evidence="9">U4/U6.U5 small nuclear ribonucleoprotein 27kDa protein domain-containing protein</fullName>
    </recommendedName>
</protein>
<evidence type="ECO:0000313" key="10">
    <source>
        <dbReference type="EMBL" id="EUC45705.1"/>
    </source>
</evidence>
<feature type="compositionally biased region" description="Basic and acidic residues" evidence="8">
    <location>
        <begin position="1"/>
        <end position="101"/>
    </location>
</feature>
<evidence type="ECO:0000259" key="9">
    <source>
        <dbReference type="Pfam" id="PF08648"/>
    </source>
</evidence>
<proteinExistence type="inferred from homology"/>
<evidence type="ECO:0000256" key="6">
    <source>
        <dbReference type="ARBA" id="ARBA00023187"/>
    </source>
</evidence>
<dbReference type="Proteomes" id="UP000054032">
    <property type="component" value="Unassembled WGS sequence"/>
</dbReference>